<protein>
    <submittedName>
        <fullName evidence="2">Transcriptional regulator</fullName>
    </submittedName>
</protein>
<gene>
    <name evidence="2" type="ORF">CW362_18155</name>
</gene>
<evidence type="ECO:0000256" key="1">
    <source>
        <dbReference type="SAM" id="MobiDB-lite"/>
    </source>
</evidence>
<proteinExistence type="predicted"/>
<name>A0A2I0SNU7_9ACTN</name>
<keyword evidence="3" id="KW-1185">Reference proteome</keyword>
<organism evidence="2 3">
    <name type="scientific">Streptomyces populi</name>
    <dbReference type="NCBI Taxonomy" id="2058924"/>
    <lineage>
        <taxon>Bacteria</taxon>
        <taxon>Bacillati</taxon>
        <taxon>Actinomycetota</taxon>
        <taxon>Actinomycetes</taxon>
        <taxon>Kitasatosporales</taxon>
        <taxon>Streptomycetaceae</taxon>
        <taxon>Streptomyces</taxon>
    </lineage>
</organism>
<feature type="compositionally biased region" description="Low complexity" evidence="1">
    <location>
        <begin position="146"/>
        <end position="160"/>
    </location>
</feature>
<dbReference type="Pfam" id="PF13560">
    <property type="entry name" value="HTH_31"/>
    <property type="match status" value="1"/>
</dbReference>
<dbReference type="InterPro" id="IPR001387">
    <property type="entry name" value="Cro/C1-type_HTH"/>
</dbReference>
<accession>A0A2I0SNU7</accession>
<dbReference type="AlphaFoldDB" id="A0A2I0SNU7"/>
<sequence>MSSQDEIEEFAALLRHLKGRTDHSYAALARRLNMNASTLHRYCAGEAVPLGFASVEKFAAMCGASTAERVELHRLWILAVAARQRSRTTPGTGSGQDTGEAAPEAWPDAPEAPEPEAGPDAPGTPGSEPRPDAARAPESGTGPVGVGVPVRSSGPGTDGTLPPPGGPDAVEALPPVTDLAPVPGAHPADGSPARAGAPRTRRFRRRAVVTSAVVTALVATLGSLSALPSGHSSKDAADRVAVTPTAKAAGARHGTATPSASPSATHGRPSGSPSPSPSGSRATSPSPSTSPSPTSVSAGPPLTWTVNSHRWSIGCGHTYVIDKAPEQVPPPPAPQDASPWAQTQNAVHGGETLVDITVQGRSDAAVVLEALRVRVVGRSAPLKGVAYATGGGCGGGLGVGAFTVDLDKDRPVASPVSSDDGTGPRILRPPFRVSVQDPQVLMVDALTKGCDCRWYLELDWSSRGRTGTVRIDDRGAPFRTSGIEGLPYYWYANGGWTLR</sequence>
<dbReference type="RefSeq" id="WP_103550545.1">
    <property type="nucleotide sequence ID" value="NZ_KZ626871.1"/>
</dbReference>
<reference evidence="2 3" key="1">
    <citation type="submission" date="2017-12" db="EMBL/GenBank/DDBJ databases">
        <title>Streptomyces populusis sp. nov., a novel endophytic actinobacterium isolated from stems of Populus adenopoda Maxim.</title>
        <authorList>
            <person name="Wang Z."/>
        </authorList>
    </citation>
    <scope>NUCLEOTIDE SEQUENCE [LARGE SCALE GENOMIC DNA]</scope>
    <source>
        <strain evidence="2 3">A249</strain>
    </source>
</reference>
<evidence type="ECO:0000313" key="2">
    <source>
        <dbReference type="EMBL" id="PKT71580.1"/>
    </source>
</evidence>
<comment type="caution">
    <text evidence="2">The sequence shown here is derived from an EMBL/GenBank/DDBJ whole genome shotgun (WGS) entry which is preliminary data.</text>
</comment>
<feature type="compositionally biased region" description="Polar residues" evidence="1">
    <location>
        <begin position="87"/>
        <end position="97"/>
    </location>
</feature>
<feature type="region of interest" description="Disordered" evidence="1">
    <location>
        <begin position="225"/>
        <end position="301"/>
    </location>
</feature>
<feature type="region of interest" description="Disordered" evidence="1">
    <location>
        <begin position="84"/>
        <end position="202"/>
    </location>
</feature>
<dbReference type="CDD" id="cd00093">
    <property type="entry name" value="HTH_XRE"/>
    <property type="match status" value="1"/>
</dbReference>
<evidence type="ECO:0000313" key="3">
    <source>
        <dbReference type="Proteomes" id="UP000236178"/>
    </source>
</evidence>
<feature type="compositionally biased region" description="Low complexity" evidence="1">
    <location>
        <begin position="99"/>
        <end position="109"/>
    </location>
</feature>
<dbReference type="Proteomes" id="UP000236178">
    <property type="component" value="Unassembled WGS sequence"/>
</dbReference>
<dbReference type="OrthoDB" id="3359627at2"/>
<dbReference type="EMBL" id="PJOS01000032">
    <property type="protein sequence ID" value="PKT71580.1"/>
    <property type="molecule type" value="Genomic_DNA"/>
</dbReference>
<feature type="compositionally biased region" description="Low complexity" evidence="1">
    <location>
        <begin position="267"/>
        <end position="301"/>
    </location>
</feature>